<evidence type="ECO:0000256" key="1">
    <source>
        <dbReference type="ARBA" id="ARBA00022649"/>
    </source>
</evidence>
<sequence length="92" mass="10282">MVKNDTARLEARLPASVYATLKKAAELKGRTLTDFVVSAAHEAARKAIEEEEIIRLSAEDQRRFALALIDPPEPNETLKRASSAYRKSVETR</sequence>
<dbReference type="InterPro" id="IPR010985">
    <property type="entry name" value="Ribbon_hlx_hlx"/>
</dbReference>
<dbReference type="Pfam" id="PF08681">
    <property type="entry name" value="TacA1"/>
    <property type="match status" value="1"/>
</dbReference>
<evidence type="ECO:0000313" key="4">
    <source>
        <dbReference type="Proteomes" id="UP000422569"/>
    </source>
</evidence>
<reference evidence="3 4" key="1">
    <citation type="submission" date="2019-09" db="EMBL/GenBank/DDBJ databases">
        <title>Isolation and complete genome sequencing of Methylocystis species.</title>
        <authorList>
            <person name="Rumah B.L."/>
            <person name="Stead C.E."/>
            <person name="Stevens B.C."/>
            <person name="Minton N.P."/>
            <person name="Grosse-Honebrink A."/>
            <person name="Zhang Y."/>
        </authorList>
    </citation>
    <scope>NUCLEOTIDE SEQUENCE [LARGE SCALE GENOMIC DNA]</scope>
    <source>
        <strain evidence="3 4">BRCS2</strain>
    </source>
</reference>
<dbReference type="GO" id="GO:0006355">
    <property type="term" value="P:regulation of DNA-templated transcription"/>
    <property type="evidence" value="ECO:0007669"/>
    <property type="project" value="InterPro"/>
</dbReference>
<dbReference type="NCBIfam" id="NF041551">
    <property type="entry name" value="YlcI_YnfO_N"/>
    <property type="match status" value="1"/>
</dbReference>
<comment type="similarity">
    <text evidence="2">Belongs to the TacA antitoxin family.</text>
</comment>
<evidence type="ECO:0000313" key="3">
    <source>
        <dbReference type="EMBL" id="QGM98972.1"/>
    </source>
</evidence>
<dbReference type="InterPro" id="IPR014795">
    <property type="entry name" value="TacA_1-like"/>
</dbReference>
<organism evidence="3 4">
    <name type="scientific">Methylocystis parvus</name>
    <dbReference type="NCBI Taxonomy" id="134"/>
    <lineage>
        <taxon>Bacteria</taxon>
        <taxon>Pseudomonadati</taxon>
        <taxon>Pseudomonadota</taxon>
        <taxon>Alphaproteobacteria</taxon>
        <taxon>Hyphomicrobiales</taxon>
        <taxon>Methylocystaceae</taxon>
        <taxon>Methylocystis</taxon>
    </lineage>
</organism>
<dbReference type="RefSeq" id="WP_016921018.1">
    <property type="nucleotide sequence ID" value="NZ_CP044331.1"/>
</dbReference>
<gene>
    <name evidence="3" type="ORF">F7D14_16755</name>
</gene>
<keyword evidence="4" id="KW-1185">Reference proteome</keyword>
<dbReference type="PANTHER" id="PTHR35401">
    <property type="entry name" value="COPG FAMILY HELIX-TURN-HELIX PROTEIN-RELATED-RELATED"/>
    <property type="match status" value="1"/>
</dbReference>
<accession>A0A6B8MB42</accession>
<evidence type="ECO:0000256" key="2">
    <source>
        <dbReference type="ARBA" id="ARBA00049988"/>
    </source>
</evidence>
<dbReference type="EMBL" id="CP044331">
    <property type="protein sequence ID" value="QGM98972.1"/>
    <property type="molecule type" value="Genomic_DNA"/>
</dbReference>
<protein>
    <submittedName>
        <fullName evidence="3">DUF1778 domain-containing protein</fullName>
    </submittedName>
</protein>
<dbReference type="Proteomes" id="UP000422569">
    <property type="component" value="Chromosome"/>
</dbReference>
<dbReference type="Gene3D" id="1.20.5.780">
    <property type="entry name" value="Single helix bin"/>
    <property type="match status" value="1"/>
</dbReference>
<dbReference type="KEGG" id="mpar:F7D14_16755"/>
<name>A0A6B8MB42_9HYPH</name>
<dbReference type="AlphaFoldDB" id="A0A6B8MB42"/>
<dbReference type="PANTHER" id="PTHR35401:SF2">
    <property type="entry name" value="ABC-TYPE TRANSPORT SYSTEM"/>
    <property type="match status" value="1"/>
</dbReference>
<proteinExistence type="inferred from homology"/>
<dbReference type="SUPFAM" id="SSF47598">
    <property type="entry name" value="Ribbon-helix-helix"/>
    <property type="match status" value="1"/>
</dbReference>
<keyword evidence="1" id="KW-1277">Toxin-antitoxin system</keyword>